<reference evidence="1 2" key="1">
    <citation type="submission" date="2022-04" db="EMBL/GenBank/DDBJ databases">
        <title>Positive selection, recombination, and allopatry shape intraspecific diversity of widespread and dominant cyanobacteria.</title>
        <authorList>
            <person name="Wei J."/>
            <person name="Shu W."/>
            <person name="Hu C."/>
        </authorList>
    </citation>
    <scope>NUCLEOTIDE SEQUENCE [LARGE SCALE GENOMIC DNA]</scope>
    <source>
        <strain evidence="1 2">GB2-A4</strain>
    </source>
</reference>
<accession>A0ABV0JFB2</accession>
<dbReference type="Proteomes" id="UP001464891">
    <property type="component" value="Unassembled WGS sequence"/>
</dbReference>
<sequence>MNQRSNSSDKHSISAGIGNRFVYHNGGNLTYTDSFENSFHQKYWMYLVVHELYEGLTSVDSFVTLIANFGKALGDKAEVVLPLKSAYKETRRSVTKKIWQPETAEDLAKTQDIYMLVISKCLSLFDPEKGDKFLLLRFPGAESNPFQYIEILKSLEEEIHQNNNIFAWYCRRLNSQAKNDVAERIVSSVEAKPGIFGFSIDLKQLILGSK</sequence>
<dbReference type="EMBL" id="JAMPKM010000029">
    <property type="protein sequence ID" value="MEP0820425.1"/>
    <property type="molecule type" value="Genomic_DNA"/>
</dbReference>
<organism evidence="1 2">
    <name type="scientific">Trichocoleus desertorum GB2-A4</name>
    <dbReference type="NCBI Taxonomy" id="2933944"/>
    <lineage>
        <taxon>Bacteria</taxon>
        <taxon>Bacillati</taxon>
        <taxon>Cyanobacteriota</taxon>
        <taxon>Cyanophyceae</taxon>
        <taxon>Leptolyngbyales</taxon>
        <taxon>Trichocoleusaceae</taxon>
        <taxon>Trichocoleus</taxon>
    </lineage>
</organism>
<protein>
    <submittedName>
        <fullName evidence="1">Uncharacterized protein</fullName>
    </submittedName>
</protein>
<name>A0ABV0JFB2_9CYAN</name>
<evidence type="ECO:0000313" key="2">
    <source>
        <dbReference type="Proteomes" id="UP001464891"/>
    </source>
</evidence>
<comment type="caution">
    <text evidence="1">The sequence shown here is derived from an EMBL/GenBank/DDBJ whole genome shotgun (WGS) entry which is preliminary data.</text>
</comment>
<proteinExistence type="predicted"/>
<dbReference type="RefSeq" id="WP_190435185.1">
    <property type="nucleotide sequence ID" value="NZ_JAMPKM010000029.1"/>
</dbReference>
<gene>
    <name evidence="1" type="ORF">NC998_25330</name>
</gene>
<evidence type="ECO:0000313" key="1">
    <source>
        <dbReference type="EMBL" id="MEP0820425.1"/>
    </source>
</evidence>
<keyword evidence="2" id="KW-1185">Reference proteome</keyword>